<reference evidence="2 3" key="1">
    <citation type="journal article" date="2020" name="G3 (Bethesda)">
        <title>Improved Reference Genome for Cyclotella cryptica CCMP332, a Model for Cell Wall Morphogenesis, Salinity Adaptation, and Lipid Production in Diatoms (Bacillariophyta).</title>
        <authorList>
            <person name="Roberts W.R."/>
            <person name="Downey K.M."/>
            <person name="Ruck E.C."/>
            <person name="Traller J.C."/>
            <person name="Alverson A.J."/>
        </authorList>
    </citation>
    <scope>NUCLEOTIDE SEQUENCE [LARGE SCALE GENOMIC DNA]</scope>
    <source>
        <strain evidence="2 3">CCMP332</strain>
    </source>
</reference>
<protein>
    <submittedName>
        <fullName evidence="2">Uncharacterized protein</fullName>
    </submittedName>
</protein>
<evidence type="ECO:0000256" key="1">
    <source>
        <dbReference type="SAM" id="MobiDB-lite"/>
    </source>
</evidence>
<feature type="compositionally biased region" description="Pro residues" evidence="1">
    <location>
        <begin position="33"/>
        <end position="48"/>
    </location>
</feature>
<dbReference type="EMBL" id="JABMIG020000173">
    <property type="protein sequence ID" value="KAL3787523.1"/>
    <property type="molecule type" value="Genomic_DNA"/>
</dbReference>
<keyword evidence="3" id="KW-1185">Reference proteome</keyword>
<sequence>MPTRTHVCRPARACLKLRNHSLLTSTTNTMAPFPTPPPPPPPPLPVNPPQNHTEQPSFLENWIEQNKPPKKQPLRHTRAYYQNQCLIPMTTPTEAIPDVESIASLANNPDIISDGDGDDDAFEWRTALQDFRQIISLCASYKHTSDINRREFEYKKKQWNLSKENNHQQQSHAHEEDEELFNPPPHHEEYTPLKFTQNYILANIHGINHKMCLARATCPERTESLVSCLRGVDPNVVHALAKQGLGALVCLEERRAVERCVGSGVQRVVKEALG</sequence>
<name>A0ABD3PHG7_9STRA</name>
<feature type="compositionally biased region" description="Polar residues" evidence="1">
    <location>
        <begin position="162"/>
        <end position="171"/>
    </location>
</feature>
<evidence type="ECO:0000313" key="3">
    <source>
        <dbReference type="Proteomes" id="UP001516023"/>
    </source>
</evidence>
<gene>
    <name evidence="2" type="ORF">HJC23_013732</name>
</gene>
<evidence type="ECO:0000313" key="2">
    <source>
        <dbReference type="EMBL" id="KAL3787523.1"/>
    </source>
</evidence>
<accession>A0ABD3PHG7</accession>
<dbReference type="AlphaFoldDB" id="A0ABD3PHG7"/>
<proteinExistence type="predicted"/>
<dbReference type="Proteomes" id="UP001516023">
    <property type="component" value="Unassembled WGS sequence"/>
</dbReference>
<comment type="caution">
    <text evidence="2">The sequence shown here is derived from an EMBL/GenBank/DDBJ whole genome shotgun (WGS) entry which is preliminary data.</text>
</comment>
<feature type="region of interest" description="Disordered" evidence="1">
    <location>
        <begin position="162"/>
        <end position="188"/>
    </location>
</feature>
<organism evidence="2 3">
    <name type="scientific">Cyclotella cryptica</name>
    <dbReference type="NCBI Taxonomy" id="29204"/>
    <lineage>
        <taxon>Eukaryota</taxon>
        <taxon>Sar</taxon>
        <taxon>Stramenopiles</taxon>
        <taxon>Ochrophyta</taxon>
        <taxon>Bacillariophyta</taxon>
        <taxon>Coscinodiscophyceae</taxon>
        <taxon>Thalassiosirophycidae</taxon>
        <taxon>Stephanodiscales</taxon>
        <taxon>Stephanodiscaceae</taxon>
        <taxon>Cyclotella</taxon>
    </lineage>
</organism>
<feature type="region of interest" description="Disordered" evidence="1">
    <location>
        <begin position="26"/>
        <end position="55"/>
    </location>
</feature>